<feature type="transmembrane region" description="Helical" evidence="1">
    <location>
        <begin position="279"/>
        <end position="296"/>
    </location>
</feature>
<keyword evidence="1" id="KW-0472">Membrane</keyword>
<feature type="transmembrane region" description="Helical" evidence="1">
    <location>
        <begin position="543"/>
        <end position="563"/>
    </location>
</feature>
<feature type="transmembrane region" description="Helical" evidence="1">
    <location>
        <begin position="12"/>
        <end position="30"/>
    </location>
</feature>
<evidence type="ECO:0000313" key="2">
    <source>
        <dbReference type="EMBL" id="TGD25057.1"/>
    </source>
</evidence>
<feature type="transmembrane region" description="Helical" evidence="1">
    <location>
        <begin position="97"/>
        <end position="119"/>
    </location>
</feature>
<reference evidence="2 3" key="1">
    <citation type="submission" date="2018-10" db="EMBL/GenBank/DDBJ databases">
        <title>Lactobacillus sp. R7 and Lactobacillus sp. R19 isolated from fermented mustard green product of Taiwan.</title>
        <authorList>
            <person name="Lin S.-T."/>
        </authorList>
    </citation>
    <scope>NUCLEOTIDE SEQUENCE [LARGE SCALE GENOMIC DNA]</scope>
    <source>
        <strain evidence="2 3">BCRC 81127</strain>
    </source>
</reference>
<feature type="transmembrane region" description="Helical" evidence="1">
    <location>
        <begin position="187"/>
        <end position="214"/>
    </location>
</feature>
<organism evidence="2 3">
    <name type="scientific">Companilactobacillus suantsaicola</name>
    <dbReference type="NCBI Taxonomy" id="2487723"/>
    <lineage>
        <taxon>Bacteria</taxon>
        <taxon>Bacillati</taxon>
        <taxon>Bacillota</taxon>
        <taxon>Bacilli</taxon>
        <taxon>Lactobacillales</taxon>
        <taxon>Lactobacillaceae</taxon>
        <taxon>Companilactobacillus</taxon>
    </lineage>
</organism>
<dbReference type="Proteomes" id="UP000298021">
    <property type="component" value="Unassembled WGS sequence"/>
</dbReference>
<feature type="transmembrane region" description="Helical" evidence="1">
    <location>
        <begin position="308"/>
        <end position="327"/>
    </location>
</feature>
<dbReference type="OrthoDB" id="2318680at2"/>
<feature type="transmembrane region" description="Helical" evidence="1">
    <location>
        <begin position="220"/>
        <end position="238"/>
    </location>
</feature>
<protein>
    <recommendedName>
        <fullName evidence="4">Membrane protein 6-pyruvoyl-tetrahydropterin synthase-related domain-containing protein</fullName>
    </recommendedName>
</protein>
<keyword evidence="1" id="KW-1133">Transmembrane helix</keyword>
<feature type="transmembrane region" description="Helical" evidence="1">
    <location>
        <begin position="339"/>
        <end position="359"/>
    </location>
</feature>
<dbReference type="AlphaFoldDB" id="A0A4Z0JPM7"/>
<comment type="caution">
    <text evidence="2">The sequence shown here is derived from an EMBL/GenBank/DDBJ whole genome shotgun (WGS) entry which is preliminary data.</text>
</comment>
<feature type="transmembrane region" description="Helical" evidence="1">
    <location>
        <begin position="366"/>
        <end position="383"/>
    </location>
</feature>
<name>A0A4Z0JPM7_9LACO</name>
<sequence>MFKEKPARKTILIAAIFFIFLLIWTLWQFHFNYMVASYDTIFHSQRIYEIRLAFLNHTLPSWLNFNTFFFTGQAINGMYPDYTLWPFVWITNFLTPIHQIIAIRALIAAGSFVVTFLSLNKRFSSQNAVLAASIFALSGSVLKDLTGEMQSGTAIIMMFIFPILFTLKDIIQSKNWDLKLVLKTALLMTIVVNSHLLSAVTITIVAGICLIIETILRKNFWSWINLLAAAFLTILLSLPIIERVMAISKSGLLSPFGKGNIISLSLWELVKKPDWDAKATISGATIVFLVIALAGLRKSNLKRLLPWLVVELILVILSSNIFPWKLFNSLPIINNFQYANWRFGIFLGVIPILLILLAYEKRLATIILMFLTLVSYPMAIYTANHNQHFKADNAVVVTQFTQKQIPQNKTVKLTSTGINSDKIMRSLLPDYTPDTTPLQKDSDGMFLDGSIIYPLANHLGQTPQKDFILTPKSTIKSVTWSGQNIPKGNITLPSYGYKSLQYRITLNGQPIAWHLSDHGLITINIPKNLQKMDVKIKWLTPKVYPVLLIFSSLLYLLLLGYLIRLYPRFIGNAFSKIKAVL</sequence>
<accession>A0A4Z0JPM7</accession>
<dbReference type="RefSeq" id="WP_135371091.1">
    <property type="nucleotide sequence ID" value="NZ_RKLY01000002.1"/>
</dbReference>
<keyword evidence="1" id="KW-0812">Transmembrane</keyword>
<keyword evidence="3" id="KW-1185">Reference proteome</keyword>
<evidence type="ECO:0000256" key="1">
    <source>
        <dbReference type="SAM" id="Phobius"/>
    </source>
</evidence>
<proteinExistence type="predicted"/>
<dbReference type="EMBL" id="RKLY01000002">
    <property type="protein sequence ID" value="TGD25057.1"/>
    <property type="molecule type" value="Genomic_DNA"/>
</dbReference>
<gene>
    <name evidence="2" type="ORF">EGT49_00980</name>
</gene>
<evidence type="ECO:0000313" key="3">
    <source>
        <dbReference type="Proteomes" id="UP000298021"/>
    </source>
</evidence>
<feature type="transmembrane region" description="Helical" evidence="1">
    <location>
        <begin position="149"/>
        <end position="167"/>
    </location>
</feature>
<evidence type="ECO:0008006" key="4">
    <source>
        <dbReference type="Google" id="ProtNLM"/>
    </source>
</evidence>